<organism evidence="11 12">
    <name type="scientific">Rhizophagus irregularis</name>
    <dbReference type="NCBI Taxonomy" id="588596"/>
    <lineage>
        <taxon>Eukaryota</taxon>
        <taxon>Fungi</taxon>
        <taxon>Fungi incertae sedis</taxon>
        <taxon>Mucoromycota</taxon>
        <taxon>Glomeromycotina</taxon>
        <taxon>Glomeromycetes</taxon>
        <taxon>Glomerales</taxon>
        <taxon>Glomeraceae</taxon>
        <taxon>Rhizophagus</taxon>
    </lineage>
</organism>
<dbReference type="PROSITE" id="PS50808">
    <property type="entry name" value="ZF_BED"/>
    <property type="match status" value="1"/>
</dbReference>
<reference evidence="11 12" key="1">
    <citation type="submission" date="2016-04" db="EMBL/GenBank/DDBJ databases">
        <title>Genome analyses suggest a sexual origin of heterokaryosis in a supposedly ancient asexual fungus.</title>
        <authorList>
            <person name="Ropars J."/>
            <person name="Sedzielewska K."/>
            <person name="Noel J."/>
            <person name="Charron P."/>
            <person name="Farinelli L."/>
            <person name="Marton T."/>
            <person name="Kruger M."/>
            <person name="Pelin A."/>
            <person name="Brachmann A."/>
            <person name="Corradi N."/>
        </authorList>
    </citation>
    <scope>NUCLEOTIDE SEQUENCE [LARGE SCALE GENOMIC DNA]</scope>
    <source>
        <strain evidence="11 12">C2</strain>
    </source>
</reference>
<evidence type="ECO:0000256" key="6">
    <source>
        <dbReference type="ARBA" id="ARBA00023163"/>
    </source>
</evidence>
<dbReference type="VEuPathDB" id="FungiDB:FUN_013008"/>
<dbReference type="InterPro" id="IPR052035">
    <property type="entry name" value="ZnF_BED_domain_contain"/>
</dbReference>
<gene>
    <name evidence="11" type="ORF">RhiirC2_722255</name>
</gene>
<keyword evidence="4" id="KW-0862">Zinc</keyword>
<proteinExistence type="predicted"/>
<evidence type="ECO:0000313" key="12">
    <source>
        <dbReference type="Proteomes" id="UP000233469"/>
    </source>
</evidence>
<evidence type="ECO:0000256" key="8">
    <source>
        <dbReference type="PROSITE-ProRule" id="PRU00027"/>
    </source>
</evidence>
<feature type="region of interest" description="Disordered" evidence="9">
    <location>
        <begin position="1"/>
        <end position="21"/>
    </location>
</feature>
<dbReference type="SUPFAM" id="SSF57667">
    <property type="entry name" value="beta-beta-alpha zinc fingers"/>
    <property type="match status" value="1"/>
</dbReference>
<evidence type="ECO:0000256" key="9">
    <source>
        <dbReference type="SAM" id="MobiDB-lite"/>
    </source>
</evidence>
<reference evidence="11 12" key="2">
    <citation type="submission" date="2017-10" db="EMBL/GenBank/DDBJ databases">
        <title>Extensive intraspecific genome diversity in a model arbuscular mycorrhizal fungus.</title>
        <authorList>
            <person name="Chen E.C.H."/>
            <person name="Morin E."/>
            <person name="Baudet D."/>
            <person name="Noel J."/>
            <person name="Ndikumana S."/>
            <person name="Charron P."/>
            <person name="St-Onge C."/>
            <person name="Giorgi J."/>
            <person name="Grigoriev I.V."/>
            <person name="Roux C."/>
            <person name="Martin F.M."/>
            <person name="Corradi N."/>
        </authorList>
    </citation>
    <scope>NUCLEOTIDE SEQUENCE [LARGE SCALE GENOMIC DNA]</scope>
    <source>
        <strain evidence="11 12">C2</strain>
    </source>
</reference>
<evidence type="ECO:0000256" key="5">
    <source>
        <dbReference type="ARBA" id="ARBA00023015"/>
    </source>
</evidence>
<evidence type="ECO:0000259" key="10">
    <source>
        <dbReference type="PROSITE" id="PS50808"/>
    </source>
</evidence>
<dbReference type="PANTHER" id="PTHR46481:SF10">
    <property type="entry name" value="ZINC FINGER BED DOMAIN-CONTAINING PROTEIN 39"/>
    <property type="match status" value="1"/>
</dbReference>
<keyword evidence="7" id="KW-0539">Nucleus</keyword>
<evidence type="ECO:0000313" key="11">
    <source>
        <dbReference type="EMBL" id="PKK55792.1"/>
    </source>
</evidence>
<evidence type="ECO:0000256" key="2">
    <source>
        <dbReference type="ARBA" id="ARBA00022723"/>
    </source>
</evidence>
<accession>A0A2N1M2C2</accession>
<keyword evidence="2" id="KW-0479">Metal-binding</keyword>
<dbReference type="Proteomes" id="UP000233469">
    <property type="component" value="Unassembled WGS sequence"/>
</dbReference>
<evidence type="ECO:0000256" key="1">
    <source>
        <dbReference type="ARBA" id="ARBA00004123"/>
    </source>
</evidence>
<comment type="caution">
    <text evidence="11">The sequence shown here is derived from an EMBL/GenBank/DDBJ whole genome shotgun (WGS) entry which is preliminary data.</text>
</comment>
<dbReference type="Pfam" id="PF02892">
    <property type="entry name" value="zf-BED"/>
    <property type="match status" value="1"/>
</dbReference>
<sequence length="146" mass="17080">MTNSSSPIPVPTPIVELEEDTNSSSSSKRSLVYQFFTYKSSRYYCNYCPSKNNFSDKSTSTLWRHVNNHHPKIVAETQKQEEKISEMDKFVISNQKENFSQKGYRKRLIRWVVNNNQPFNVTENSEFQDMMTFIRPGMYIPSADTV</sequence>
<name>A0A2N1M2C2_9GLOM</name>
<evidence type="ECO:0000256" key="3">
    <source>
        <dbReference type="ARBA" id="ARBA00022771"/>
    </source>
</evidence>
<protein>
    <recommendedName>
        <fullName evidence="10">BED-type domain-containing protein</fullName>
    </recommendedName>
</protein>
<dbReference type="VEuPathDB" id="FungiDB:RhiirA1_471045"/>
<dbReference type="GO" id="GO:0009791">
    <property type="term" value="P:post-embryonic development"/>
    <property type="evidence" value="ECO:0007669"/>
    <property type="project" value="UniProtKB-ARBA"/>
</dbReference>
<dbReference type="VEuPathDB" id="FungiDB:RhiirFUN_023867"/>
<dbReference type="InterPro" id="IPR003656">
    <property type="entry name" value="Znf_BED"/>
</dbReference>
<keyword evidence="5" id="KW-0805">Transcription regulation</keyword>
<dbReference type="GO" id="GO:0003677">
    <property type="term" value="F:DNA binding"/>
    <property type="evidence" value="ECO:0007669"/>
    <property type="project" value="InterPro"/>
</dbReference>
<dbReference type="GO" id="GO:0008270">
    <property type="term" value="F:zinc ion binding"/>
    <property type="evidence" value="ECO:0007669"/>
    <property type="project" value="UniProtKB-KW"/>
</dbReference>
<keyword evidence="6" id="KW-0804">Transcription</keyword>
<comment type="subcellular location">
    <subcellularLocation>
        <location evidence="1">Nucleus</location>
    </subcellularLocation>
</comment>
<dbReference type="SMART" id="SM00614">
    <property type="entry name" value="ZnF_BED"/>
    <property type="match status" value="1"/>
</dbReference>
<evidence type="ECO:0000256" key="4">
    <source>
        <dbReference type="ARBA" id="ARBA00022833"/>
    </source>
</evidence>
<feature type="domain" description="BED-type" evidence="10">
    <location>
        <begin position="27"/>
        <end position="77"/>
    </location>
</feature>
<dbReference type="PANTHER" id="PTHR46481">
    <property type="entry name" value="ZINC FINGER BED DOMAIN-CONTAINING PROTEIN 4"/>
    <property type="match status" value="1"/>
</dbReference>
<dbReference type="AlphaFoldDB" id="A0A2N1M2C2"/>
<keyword evidence="3 8" id="KW-0863">Zinc-finger</keyword>
<dbReference type="GO" id="GO:0005634">
    <property type="term" value="C:nucleus"/>
    <property type="evidence" value="ECO:0007669"/>
    <property type="project" value="UniProtKB-SubCell"/>
</dbReference>
<dbReference type="SUPFAM" id="SSF140996">
    <property type="entry name" value="Hermes dimerisation domain"/>
    <property type="match status" value="1"/>
</dbReference>
<dbReference type="InterPro" id="IPR036236">
    <property type="entry name" value="Znf_C2H2_sf"/>
</dbReference>
<evidence type="ECO:0000256" key="7">
    <source>
        <dbReference type="ARBA" id="ARBA00023242"/>
    </source>
</evidence>
<dbReference type="EMBL" id="LLXL01006827">
    <property type="protein sequence ID" value="PKK55792.1"/>
    <property type="molecule type" value="Genomic_DNA"/>
</dbReference>